<dbReference type="Pfam" id="PF05173">
    <property type="entry name" value="DapB_C"/>
    <property type="match status" value="1"/>
</dbReference>
<keyword evidence="8 13" id="KW-0457">Lysine biosynthesis</keyword>
<feature type="binding site" evidence="13">
    <location>
        <begin position="117"/>
        <end position="120"/>
    </location>
    <ligand>
        <name>NAD(+)</name>
        <dbReference type="ChEBI" id="CHEBI:57540"/>
    </ligand>
</feature>
<accession>A0A841AFK6</accession>
<dbReference type="Gene3D" id="3.40.50.720">
    <property type="entry name" value="NAD(P)-binding Rossmann-like Domain"/>
    <property type="match status" value="1"/>
</dbReference>
<organism evidence="16 17">
    <name type="scientific">Brachybacterium aquaticum</name>
    <dbReference type="NCBI Taxonomy" id="1432564"/>
    <lineage>
        <taxon>Bacteria</taxon>
        <taxon>Bacillati</taxon>
        <taxon>Actinomycetota</taxon>
        <taxon>Actinomycetes</taxon>
        <taxon>Micrococcales</taxon>
        <taxon>Dermabacteraceae</taxon>
        <taxon>Brachybacterium</taxon>
    </lineage>
</organism>
<dbReference type="AlphaFoldDB" id="A0A841AFK6"/>
<dbReference type="GO" id="GO:0008839">
    <property type="term" value="F:4-hydroxy-tetrahydrodipicolinate reductase"/>
    <property type="evidence" value="ECO:0007669"/>
    <property type="project" value="UniProtKB-UniRule"/>
</dbReference>
<evidence type="ECO:0000313" key="17">
    <source>
        <dbReference type="Proteomes" id="UP000588158"/>
    </source>
</evidence>
<evidence type="ECO:0000256" key="5">
    <source>
        <dbReference type="ARBA" id="ARBA00022915"/>
    </source>
</evidence>
<evidence type="ECO:0000256" key="10">
    <source>
        <dbReference type="ARBA" id="ARBA00038983"/>
    </source>
</evidence>
<dbReference type="InterPro" id="IPR000846">
    <property type="entry name" value="DapB_N"/>
</dbReference>
<feature type="binding site" evidence="13">
    <location>
        <begin position="90"/>
        <end position="92"/>
    </location>
    <ligand>
        <name>NAD(+)</name>
        <dbReference type="ChEBI" id="CHEBI:57540"/>
    </ligand>
</feature>
<name>A0A841AFK6_9MICO</name>
<dbReference type="EC" id="1.17.1.8" evidence="10 13"/>
<evidence type="ECO:0000256" key="11">
    <source>
        <dbReference type="ARBA" id="ARBA00049080"/>
    </source>
</evidence>
<dbReference type="InterPro" id="IPR022663">
    <property type="entry name" value="DapB_C"/>
</dbReference>
<dbReference type="GO" id="GO:0016726">
    <property type="term" value="F:oxidoreductase activity, acting on CH or CH2 groups, NAD or NADP as acceptor"/>
    <property type="evidence" value="ECO:0007669"/>
    <property type="project" value="UniProtKB-UniRule"/>
</dbReference>
<protein>
    <recommendedName>
        <fullName evidence="10 13">4-hydroxy-tetrahydrodipicolinate reductase</fullName>
        <shortName evidence="13">HTPA reductase</shortName>
        <ecNumber evidence="10 13">1.17.1.8</ecNumber>
    </recommendedName>
</protein>
<dbReference type="GO" id="GO:0019877">
    <property type="term" value="P:diaminopimelate biosynthetic process"/>
    <property type="evidence" value="ECO:0007669"/>
    <property type="project" value="UniProtKB-UniRule"/>
</dbReference>
<dbReference type="NCBIfam" id="TIGR00036">
    <property type="entry name" value="dapB"/>
    <property type="match status" value="1"/>
</dbReference>
<dbReference type="RefSeq" id="WP_184325423.1">
    <property type="nucleotide sequence ID" value="NZ_JACHLZ010000001.1"/>
</dbReference>
<evidence type="ECO:0000259" key="14">
    <source>
        <dbReference type="Pfam" id="PF01113"/>
    </source>
</evidence>
<dbReference type="InterPro" id="IPR022664">
    <property type="entry name" value="DapB_N_CS"/>
</dbReference>
<dbReference type="PIRSF" id="PIRSF000161">
    <property type="entry name" value="DHPR"/>
    <property type="match status" value="1"/>
</dbReference>
<comment type="catalytic activity">
    <reaction evidence="11 13">
        <text>(S)-2,3,4,5-tetrahydrodipicolinate + NADP(+) + H2O = (2S,4S)-4-hydroxy-2,3,4,5-tetrahydrodipicolinate + NADPH + H(+)</text>
        <dbReference type="Rhea" id="RHEA:35331"/>
        <dbReference type="ChEBI" id="CHEBI:15377"/>
        <dbReference type="ChEBI" id="CHEBI:15378"/>
        <dbReference type="ChEBI" id="CHEBI:16845"/>
        <dbReference type="ChEBI" id="CHEBI:57783"/>
        <dbReference type="ChEBI" id="CHEBI:58349"/>
        <dbReference type="ChEBI" id="CHEBI:67139"/>
        <dbReference type="EC" id="1.17.1.8"/>
    </reaction>
</comment>
<gene>
    <name evidence="13" type="primary">dapB</name>
    <name evidence="16" type="ORF">HNR70_001855</name>
</gene>
<sequence length="262" mass="27131">MTPQPAPRTATPEEPLRVAVLGARGRMGSAACTAVEEAPDLELVAALGRGDDLTAVTEAGAEIAIDLTVPSATAENVRWLVEHGIHAVVGTTGWTEETLGALREQLAAADGIGVLIAPNFAIGAVLAMRFAEVAARYYDSAEIIEMHHPNKLDAPSGTARHTAAAIARGRAAAGLGPVPDATEKDPDGARGAVVDGIHVHAVRQQGLVAHEVVQFGGVGEQFVLRHDSFDRVSFMPGVLLGVREVAAHPGLTVGLDGYMDLG</sequence>
<keyword evidence="5 13" id="KW-0220">Diaminopimelate biosynthesis</keyword>
<dbReference type="HAMAP" id="MF_00102">
    <property type="entry name" value="DapB"/>
    <property type="match status" value="1"/>
</dbReference>
<feature type="binding site" evidence="13">
    <location>
        <begin position="157"/>
        <end position="158"/>
    </location>
    <ligand>
        <name>(S)-2,3,4,5-tetrahydrodipicolinate</name>
        <dbReference type="ChEBI" id="CHEBI:16845"/>
    </ligand>
</feature>
<dbReference type="Proteomes" id="UP000588158">
    <property type="component" value="Unassembled WGS sequence"/>
</dbReference>
<comment type="catalytic activity">
    <reaction evidence="12 13">
        <text>(S)-2,3,4,5-tetrahydrodipicolinate + NAD(+) + H2O = (2S,4S)-4-hydroxy-2,3,4,5-tetrahydrodipicolinate + NADH + H(+)</text>
        <dbReference type="Rhea" id="RHEA:35323"/>
        <dbReference type="ChEBI" id="CHEBI:15377"/>
        <dbReference type="ChEBI" id="CHEBI:15378"/>
        <dbReference type="ChEBI" id="CHEBI:16845"/>
        <dbReference type="ChEBI" id="CHEBI:57540"/>
        <dbReference type="ChEBI" id="CHEBI:57945"/>
        <dbReference type="ChEBI" id="CHEBI:67139"/>
        <dbReference type="EC" id="1.17.1.8"/>
    </reaction>
</comment>
<comment type="subunit">
    <text evidence="13">Homotetramer.</text>
</comment>
<dbReference type="GO" id="GO:0009089">
    <property type="term" value="P:lysine biosynthetic process via diaminopimelate"/>
    <property type="evidence" value="ECO:0007669"/>
    <property type="project" value="UniProtKB-UniRule"/>
</dbReference>
<evidence type="ECO:0000256" key="12">
    <source>
        <dbReference type="ARBA" id="ARBA00049396"/>
    </source>
</evidence>
<evidence type="ECO:0000256" key="3">
    <source>
        <dbReference type="ARBA" id="ARBA00022605"/>
    </source>
</evidence>
<dbReference type="InterPro" id="IPR036291">
    <property type="entry name" value="NAD(P)-bd_dom_sf"/>
</dbReference>
<evidence type="ECO:0000256" key="7">
    <source>
        <dbReference type="ARBA" id="ARBA00023027"/>
    </source>
</evidence>
<dbReference type="SUPFAM" id="SSF51735">
    <property type="entry name" value="NAD(P)-binding Rossmann-fold domains"/>
    <property type="match status" value="1"/>
</dbReference>
<reference evidence="16 17" key="1">
    <citation type="submission" date="2020-08" db="EMBL/GenBank/DDBJ databases">
        <title>Sequencing the genomes of 1000 actinobacteria strains.</title>
        <authorList>
            <person name="Klenk H.-P."/>
        </authorList>
    </citation>
    <scope>NUCLEOTIDE SEQUENCE [LARGE SCALE GENOMIC DNA]</scope>
    <source>
        <strain evidence="16 17">DSM 28796</strain>
    </source>
</reference>
<feature type="binding site" evidence="13">
    <location>
        <position position="148"/>
    </location>
    <ligand>
        <name>(S)-2,3,4,5-tetrahydrodipicolinate</name>
        <dbReference type="ChEBI" id="CHEBI:16845"/>
    </ligand>
</feature>
<evidence type="ECO:0000256" key="2">
    <source>
        <dbReference type="ARBA" id="ARBA00022490"/>
    </source>
</evidence>
<comment type="caution">
    <text evidence="13">Was originally thought to be a dihydrodipicolinate reductase (DHDPR), catalyzing the conversion of dihydrodipicolinate to tetrahydrodipicolinate. However, it was shown in E.coli that the substrate of the enzymatic reaction is not dihydrodipicolinate (DHDP) but in fact (2S,4S)-4-hydroxy-2,3,4,5-tetrahydrodipicolinic acid (HTPA), the product released by the DapA-catalyzed reaction.</text>
</comment>
<proteinExistence type="inferred from homology"/>
<keyword evidence="3 13" id="KW-0028">Amino-acid biosynthesis</keyword>
<dbReference type="EMBL" id="JACHLZ010000001">
    <property type="protein sequence ID" value="MBB5832042.1"/>
    <property type="molecule type" value="Genomic_DNA"/>
</dbReference>
<dbReference type="CDD" id="cd02274">
    <property type="entry name" value="DHDPR_N"/>
    <property type="match status" value="1"/>
</dbReference>
<feature type="binding site" evidence="13">
    <location>
        <begin position="22"/>
        <end position="27"/>
    </location>
    <ligand>
        <name>NAD(+)</name>
        <dbReference type="ChEBI" id="CHEBI:57540"/>
    </ligand>
</feature>
<dbReference type="PANTHER" id="PTHR20836">
    <property type="entry name" value="DIHYDRODIPICOLINATE REDUCTASE"/>
    <property type="match status" value="1"/>
</dbReference>
<feature type="domain" description="Dihydrodipicolinate reductase N-terminal" evidence="14">
    <location>
        <begin position="17"/>
        <end position="120"/>
    </location>
</feature>
<evidence type="ECO:0000256" key="1">
    <source>
        <dbReference type="ARBA" id="ARBA00006642"/>
    </source>
</evidence>
<feature type="active site" description="Proton donor/acceptor" evidence="13">
    <location>
        <position position="147"/>
    </location>
</feature>
<evidence type="ECO:0000256" key="9">
    <source>
        <dbReference type="ARBA" id="ARBA00037922"/>
    </source>
</evidence>
<dbReference type="GO" id="GO:0050661">
    <property type="term" value="F:NADP binding"/>
    <property type="evidence" value="ECO:0007669"/>
    <property type="project" value="UniProtKB-UniRule"/>
</dbReference>
<dbReference type="PROSITE" id="PS01298">
    <property type="entry name" value="DAPB"/>
    <property type="match status" value="1"/>
</dbReference>
<keyword evidence="17" id="KW-1185">Reference proteome</keyword>
<keyword evidence="2 13" id="KW-0963">Cytoplasm</keyword>
<comment type="pathway">
    <text evidence="9 13">Amino-acid biosynthesis; L-lysine biosynthesis via DAP pathway; (S)-tetrahydrodipicolinate from L-aspartate: step 4/4.</text>
</comment>
<dbReference type="UniPathway" id="UPA00034">
    <property type="reaction ID" value="UER00018"/>
</dbReference>
<dbReference type="Pfam" id="PF01113">
    <property type="entry name" value="DapB_N"/>
    <property type="match status" value="1"/>
</dbReference>
<comment type="caution">
    <text evidence="16">The sequence shown here is derived from an EMBL/GenBank/DDBJ whole genome shotgun (WGS) entry which is preliminary data.</text>
</comment>
<keyword evidence="4 13" id="KW-0521">NADP</keyword>
<comment type="caution">
    <text evidence="13">Lacks conserved residue(s) required for the propagation of feature annotation.</text>
</comment>
<evidence type="ECO:0000313" key="16">
    <source>
        <dbReference type="EMBL" id="MBB5832042.1"/>
    </source>
</evidence>
<comment type="subcellular location">
    <subcellularLocation>
        <location evidence="13">Cytoplasm</location>
    </subcellularLocation>
</comment>
<evidence type="ECO:0000256" key="13">
    <source>
        <dbReference type="HAMAP-Rule" id="MF_00102"/>
    </source>
</evidence>
<comment type="function">
    <text evidence="13">Catalyzes the conversion of 4-hydroxy-tetrahydrodipicolinate (HTPA) to tetrahydrodipicolinate.</text>
</comment>
<evidence type="ECO:0000256" key="4">
    <source>
        <dbReference type="ARBA" id="ARBA00022857"/>
    </source>
</evidence>
<dbReference type="GO" id="GO:0005829">
    <property type="term" value="C:cytosol"/>
    <property type="evidence" value="ECO:0007669"/>
    <property type="project" value="TreeGrafter"/>
</dbReference>
<dbReference type="InterPro" id="IPR023940">
    <property type="entry name" value="DHDPR_bac"/>
</dbReference>
<evidence type="ECO:0000256" key="8">
    <source>
        <dbReference type="ARBA" id="ARBA00023154"/>
    </source>
</evidence>
<dbReference type="FunFam" id="3.30.360.10:FF:000009">
    <property type="entry name" value="4-hydroxy-tetrahydrodipicolinate reductase"/>
    <property type="match status" value="1"/>
</dbReference>
<keyword evidence="6 13" id="KW-0560">Oxidoreductase</keyword>
<dbReference type="Gene3D" id="3.30.360.10">
    <property type="entry name" value="Dihydrodipicolinate Reductase, domain 2"/>
    <property type="match status" value="1"/>
</dbReference>
<dbReference type="PANTHER" id="PTHR20836:SF0">
    <property type="entry name" value="4-HYDROXY-TETRAHYDRODIPICOLINATE REDUCTASE 1, CHLOROPLASTIC-RELATED"/>
    <property type="match status" value="1"/>
</dbReference>
<dbReference type="GO" id="GO:0051287">
    <property type="term" value="F:NAD binding"/>
    <property type="evidence" value="ECO:0007669"/>
    <property type="project" value="UniProtKB-UniRule"/>
</dbReference>
<evidence type="ECO:0000256" key="6">
    <source>
        <dbReference type="ARBA" id="ARBA00023002"/>
    </source>
</evidence>
<dbReference type="SUPFAM" id="SSF55347">
    <property type="entry name" value="Glyceraldehyde-3-phosphate dehydrogenase-like, C-terminal domain"/>
    <property type="match status" value="1"/>
</dbReference>
<comment type="similarity">
    <text evidence="1 13">Belongs to the DapB family.</text>
</comment>
<feature type="domain" description="Dihydrodipicolinate reductase C-terminal" evidence="15">
    <location>
        <begin position="123"/>
        <end position="252"/>
    </location>
</feature>
<evidence type="ECO:0000259" key="15">
    <source>
        <dbReference type="Pfam" id="PF05173"/>
    </source>
</evidence>
<keyword evidence="7 13" id="KW-0520">NAD</keyword>
<feature type="active site" description="Proton donor" evidence="13">
    <location>
        <position position="151"/>
    </location>
</feature>